<gene>
    <name evidence="10" type="primary">fieF</name>
    <name evidence="10" type="ORF">SCFA_920002</name>
</gene>
<protein>
    <submittedName>
        <fullName evidence="10">Ferrous-iron efflux pump FieF</fullName>
    </submittedName>
</protein>
<feature type="transmembrane region" description="Helical" evidence="7">
    <location>
        <begin position="38"/>
        <end position="55"/>
    </location>
</feature>
<dbReference type="Gene3D" id="3.30.70.1350">
    <property type="entry name" value="Cation efflux protein, cytoplasmic domain"/>
    <property type="match status" value="1"/>
</dbReference>
<keyword evidence="5 7" id="KW-1133">Transmembrane helix</keyword>
<evidence type="ECO:0000256" key="2">
    <source>
        <dbReference type="ARBA" id="ARBA00008114"/>
    </source>
</evidence>
<evidence type="ECO:0000259" key="8">
    <source>
        <dbReference type="Pfam" id="PF01545"/>
    </source>
</evidence>
<proteinExistence type="inferred from homology"/>
<dbReference type="PANTHER" id="PTHR43840">
    <property type="entry name" value="MITOCHONDRIAL METAL TRANSPORTER 1-RELATED"/>
    <property type="match status" value="1"/>
</dbReference>
<dbReference type="Gene3D" id="1.20.1510.10">
    <property type="entry name" value="Cation efflux protein transmembrane domain"/>
    <property type="match status" value="1"/>
</dbReference>
<evidence type="ECO:0000256" key="6">
    <source>
        <dbReference type="ARBA" id="ARBA00023136"/>
    </source>
</evidence>
<dbReference type="SUPFAM" id="SSF160240">
    <property type="entry name" value="Cation efflux protein cytoplasmic domain-like"/>
    <property type="match status" value="1"/>
</dbReference>
<dbReference type="InterPro" id="IPR027470">
    <property type="entry name" value="Cation_efflux_CTD"/>
</dbReference>
<dbReference type="InterPro" id="IPR027469">
    <property type="entry name" value="Cation_efflux_TMD_sf"/>
</dbReference>
<evidence type="ECO:0000256" key="1">
    <source>
        <dbReference type="ARBA" id="ARBA00004141"/>
    </source>
</evidence>
<dbReference type="GO" id="GO:0015093">
    <property type="term" value="F:ferrous iron transmembrane transporter activity"/>
    <property type="evidence" value="ECO:0007669"/>
    <property type="project" value="TreeGrafter"/>
</dbReference>
<organism evidence="10">
    <name type="scientific">anaerobic digester metagenome</name>
    <dbReference type="NCBI Taxonomy" id="1263854"/>
    <lineage>
        <taxon>unclassified sequences</taxon>
        <taxon>metagenomes</taxon>
        <taxon>ecological metagenomes</taxon>
    </lineage>
</organism>
<feature type="transmembrane region" description="Helical" evidence="7">
    <location>
        <begin position="76"/>
        <end position="94"/>
    </location>
</feature>
<dbReference type="GO" id="GO:0015086">
    <property type="term" value="F:cadmium ion transmembrane transporter activity"/>
    <property type="evidence" value="ECO:0007669"/>
    <property type="project" value="TreeGrafter"/>
</dbReference>
<feature type="transmembrane region" description="Helical" evidence="7">
    <location>
        <begin position="12"/>
        <end position="32"/>
    </location>
</feature>
<dbReference type="PANTHER" id="PTHR43840:SF15">
    <property type="entry name" value="MITOCHONDRIAL METAL TRANSPORTER 1-RELATED"/>
    <property type="match status" value="1"/>
</dbReference>
<sequence length="320" mass="34744">MNEKIRAARLSIASNTVLTLAKLAAGLFMNSVSVLSEAIHSGLDLVAALIAFFSVRESSKPADERHPFGHGKFENVASIIEAVLILGAAAMIIANAYPKLRGGVEIHSLGLGAAIMGISALVNFFVSRELMRVARKTESPALAADAWHLRTDVYTSLGVFAGILAIKITGLTILDPLIAIVVTLLIVRAAVQLIVDSMRSILDVQLPEAEQQIIREILAKYSSHYLEYHDLKTRKAGSQRFIVLHLVVPGGRSVSKVHDICDRIEGEICGYFEDANVLIHTEPCYQQCANCNQAGRQLPEPVADNTDCEQQGVDIQLPEK</sequence>
<accession>A0A485MA87</accession>
<dbReference type="InterPro" id="IPR058533">
    <property type="entry name" value="Cation_efflux_TM"/>
</dbReference>
<keyword evidence="4 7" id="KW-0812">Transmembrane</keyword>
<dbReference type="NCBIfam" id="TIGR01297">
    <property type="entry name" value="CDF"/>
    <property type="match status" value="1"/>
</dbReference>
<comment type="similarity">
    <text evidence="2">Belongs to the cation diffusion facilitator (CDF) transporter (TC 2.A.4) family.</text>
</comment>
<feature type="domain" description="Cation efflux protein cytoplasmic" evidence="9">
    <location>
        <begin position="206"/>
        <end position="284"/>
    </location>
</feature>
<evidence type="ECO:0000256" key="5">
    <source>
        <dbReference type="ARBA" id="ARBA00022989"/>
    </source>
</evidence>
<comment type="subcellular location">
    <subcellularLocation>
        <location evidence="1">Membrane</location>
        <topology evidence="1">Multi-pass membrane protein</topology>
    </subcellularLocation>
</comment>
<evidence type="ECO:0000256" key="3">
    <source>
        <dbReference type="ARBA" id="ARBA00022448"/>
    </source>
</evidence>
<dbReference type="Pfam" id="PF01545">
    <property type="entry name" value="Cation_efflux"/>
    <property type="match status" value="1"/>
</dbReference>
<dbReference type="EMBL" id="CAADRN010000397">
    <property type="protein sequence ID" value="VFU19667.1"/>
    <property type="molecule type" value="Genomic_DNA"/>
</dbReference>
<dbReference type="SUPFAM" id="SSF161111">
    <property type="entry name" value="Cation efflux protein transmembrane domain-like"/>
    <property type="match status" value="1"/>
</dbReference>
<reference evidence="10" key="1">
    <citation type="submission" date="2019-03" db="EMBL/GenBank/DDBJ databases">
        <authorList>
            <person name="Hao L."/>
        </authorList>
    </citation>
    <scope>NUCLEOTIDE SEQUENCE</scope>
</reference>
<dbReference type="GO" id="GO:0006882">
    <property type="term" value="P:intracellular zinc ion homeostasis"/>
    <property type="evidence" value="ECO:0007669"/>
    <property type="project" value="TreeGrafter"/>
</dbReference>
<evidence type="ECO:0000256" key="4">
    <source>
        <dbReference type="ARBA" id="ARBA00022692"/>
    </source>
</evidence>
<feature type="transmembrane region" description="Helical" evidence="7">
    <location>
        <begin position="153"/>
        <end position="171"/>
    </location>
</feature>
<feature type="transmembrane region" description="Helical" evidence="7">
    <location>
        <begin position="106"/>
        <end position="126"/>
    </location>
</feature>
<name>A0A485MA87_9ZZZZ</name>
<feature type="domain" description="Cation efflux protein transmembrane" evidence="8">
    <location>
        <begin position="10"/>
        <end position="202"/>
    </location>
</feature>
<dbReference type="AlphaFoldDB" id="A0A485MA87"/>
<dbReference type="InterPro" id="IPR050291">
    <property type="entry name" value="CDF_Transporter"/>
</dbReference>
<dbReference type="FunFam" id="1.20.1510.10:FF:000006">
    <property type="entry name" value="Divalent cation efflux transporter"/>
    <property type="match status" value="1"/>
</dbReference>
<keyword evidence="3" id="KW-0813">Transport</keyword>
<dbReference type="GO" id="GO:0005886">
    <property type="term" value="C:plasma membrane"/>
    <property type="evidence" value="ECO:0007669"/>
    <property type="project" value="TreeGrafter"/>
</dbReference>
<evidence type="ECO:0000256" key="7">
    <source>
        <dbReference type="SAM" id="Phobius"/>
    </source>
</evidence>
<evidence type="ECO:0000313" key="10">
    <source>
        <dbReference type="EMBL" id="VFU19667.1"/>
    </source>
</evidence>
<keyword evidence="6 7" id="KW-0472">Membrane</keyword>
<dbReference type="Pfam" id="PF16916">
    <property type="entry name" value="ZT_dimer"/>
    <property type="match status" value="1"/>
</dbReference>
<dbReference type="GO" id="GO:0015341">
    <property type="term" value="F:zinc efflux antiporter activity"/>
    <property type="evidence" value="ECO:0007669"/>
    <property type="project" value="TreeGrafter"/>
</dbReference>
<dbReference type="InterPro" id="IPR002524">
    <property type="entry name" value="Cation_efflux"/>
</dbReference>
<evidence type="ECO:0000259" key="9">
    <source>
        <dbReference type="Pfam" id="PF16916"/>
    </source>
</evidence>
<dbReference type="InterPro" id="IPR036837">
    <property type="entry name" value="Cation_efflux_CTD_sf"/>
</dbReference>